<accession>A0A7M3MHF2</accession>
<gene>
    <name evidence="1" type="ORF">DPQ33_05175</name>
</gene>
<evidence type="ECO:0008006" key="3">
    <source>
        <dbReference type="Google" id="ProtNLM"/>
    </source>
</evidence>
<keyword evidence="2" id="KW-1185">Reference proteome</keyword>
<proteinExistence type="predicted"/>
<protein>
    <recommendedName>
        <fullName evidence="3">PilZ domain-containing protein</fullName>
    </recommendedName>
</protein>
<evidence type="ECO:0000313" key="2">
    <source>
        <dbReference type="Proteomes" id="UP000448292"/>
    </source>
</evidence>
<dbReference type="OrthoDB" id="5409144at2"/>
<evidence type="ECO:0000313" key="1">
    <source>
        <dbReference type="EMBL" id="TVM18852.1"/>
    </source>
</evidence>
<dbReference type="AlphaFoldDB" id="A0A7M3MHF2"/>
<dbReference type="Proteomes" id="UP000448292">
    <property type="component" value="Unassembled WGS sequence"/>
</dbReference>
<name>A0A7M3MHF2_9BACT</name>
<dbReference type="Gene3D" id="2.40.10.220">
    <property type="entry name" value="predicted glycosyltransferase like domains"/>
    <property type="match status" value="1"/>
</dbReference>
<dbReference type="EMBL" id="QMIE01000003">
    <property type="protein sequence ID" value="TVM18852.1"/>
    <property type="molecule type" value="Genomic_DNA"/>
</dbReference>
<reference evidence="1 2" key="1">
    <citation type="submission" date="2018-06" db="EMBL/GenBank/DDBJ databases">
        <title>Complete genome of Desulfovibrio indonesiensis P37SLT.</title>
        <authorList>
            <person name="Crispim J.S."/>
            <person name="Vidigal P.M.P."/>
            <person name="Silva L.C.F."/>
            <person name="Laguardia C.N."/>
            <person name="Araujo L.C."/>
            <person name="Dias R.S."/>
            <person name="Sousa M.P."/>
            <person name="Paula S.O."/>
            <person name="Silva C."/>
        </authorList>
    </citation>
    <scope>NUCLEOTIDE SEQUENCE [LARGE SCALE GENOMIC DNA]</scope>
    <source>
        <strain evidence="1 2">P37SLT</strain>
    </source>
</reference>
<dbReference type="SUPFAM" id="SSF141371">
    <property type="entry name" value="PilZ domain-like"/>
    <property type="match status" value="1"/>
</dbReference>
<organism evidence="1 2">
    <name type="scientific">Oceanidesulfovibrio indonesiensis</name>
    <dbReference type="NCBI Taxonomy" id="54767"/>
    <lineage>
        <taxon>Bacteria</taxon>
        <taxon>Pseudomonadati</taxon>
        <taxon>Thermodesulfobacteriota</taxon>
        <taxon>Desulfovibrionia</taxon>
        <taxon>Desulfovibrionales</taxon>
        <taxon>Desulfovibrionaceae</taxon>
        <taxon>Oceanidesulfovibrio</taxon>
    </lineage>
</organism>
<dbReference type="RefSeq" id="WP_144302127.1">
    <property type="nucleotide sequence ID" value="NZ_QMIE01000003.1"/>
</dbReference>
<sequence length="159" mass="18101">MQPKDSGAVVFHSEDGQNITIQCRHCRYSRTASIESLRDFGRFFKVTCRCGERFMASVEFRRHLRKRVDLDGVYHDPGTGEPEDIVVEDLSLSGIRFATLRPHSLESGMRVRISFTLDTPKRPTKDRTLEVTKAEGLHVSGRFVGAPERDPDLGFYLMP</sequence>
<comment type="caution">
    <text evidence="1">The sequence shown here is derived from an EMBL/GenBank/DDBJ whole genome shotgun (WGS) entry which is preliminary data.</text>
</comment>